<dbReference type="EMBL" id="JBHSGF010000007">
    <property type="protein sequence ID" value="MFC4555866.1"/>
    <property type="molecule type" value="Genomic_DNA"/>
</dbReference>
<dbReference type="Pfam" id="PF00501">
    <property type="entry name" value="AMP-binding"/>
    <property type="match status" value="1"/>
</dbReference>
<evidence type="ECO:0000256" key="4">
    <source>
        <dbReference type="ARBA" id="ARBA00023098"/>
    </source>
</evidence>
<evidence type="ECO:0000256" key="1">
    <source>
        <dbReference type="ARBA" id="ARBA00006432"/>
    </source>
</evidence>
<dbReference type="Proteomes" id="UP001595955">
    <property type="component" value="Unassembled WGS sequence"/>
</dbReference>
<name>A0ABV9DB47_9MICO</name>
<comment type="similarity">
    <text evidence="1">Belongs to the ATP-dependent AMP-binding enzyme family.</text>
</comment>
<keyword evidence="2" id="KW-0436">Ligase</keyword>
<protein>
    <recommendedName>
        <fullName evidence="5">Acyl-CoA synthetase</fullName>
    </recommendedName>
</protein>
<dbReference type="CDD" id="cd05907">
    <property type="entry name" value="VL_LC_FACS_like"/>
    <property type="match status" value="1"/>
</dbReference>
<evidence type="ECO:0000313" key="8">
    <source>
        <dbReference type="Proteomes" id="UP001595955"/>
    </source>
</evidence>
<dbReference type="Gene3D" id="3.40.50.12780">
    <property type="entry name" value="N-terminal domain of ligase-like"/>
    <property type="match status" value="1"/>
</dbReference>
<gene>
    <name evidence="7" type="ORF">ACFO3F_11460</name>
</gene>
<dbReference type="InterPro" id="IPR000873">
    <property type="entry name" value="AMP-dep_synth/lig_dom"/>
</dbReference>
<keyword evidence="3" id="KW-0276">Fatty acid metabolism</keyword>
<dbReference type="PROSITE" id="PS00455">
    <property type="entry name" value="AMP_BINDING"/>
    <property type="match status" value="1"/>
</dbReference>
<comment type="caution">
    <text evidence="7">The sequence shown here is derived from an EMBL/GenBank/DDBJ whole genome shotgun (WGS) entry which is preliminary data.</text>
</comment>
<dbReference type="InterPro" id="IPR042099">
    <property type="entry name" value="ANL_N_sf"/>
</dbReference>
<evidence type="ECO:0000313" key="7">
    <source>
        <dbReference type="EMBL" id="MFC4555866.1"/>
    </source>
</evidence>
<reference evidence="8" key="1">
    <citation type="journal article" date="2019" name="Int. J. Syst. Evol. Microbiol.">
        <title>The Global Catalogue of Microorganisms (GCM) 10K type strain sequencing project: providing services to taxonomists for standard genome sequencing and annotation.</title>
        <authorList>
            <consortium name="The Broad Institute Genomics Platform"/>
            <consortium name="The Broad Institute Genome Sequencing Center for Infectious Disease"/>
            <person name="Wu L."/>
            <person name="Ma J."/>
        </authorList>
    </citation>
    <scope>NUCLEOTIDE SEQUENCE [LARGE SCALE GENOMIC DNA]</scope>
    <source>
        <strain evidence="8">JCM 3369</strain>
    </source>
</reference>
<evidence type="ECO:0000256" key="5">
    <source>
        <dbReference type="ARBA" id="ARBA00032875"/>
    </source>
</evidence>
<feature type="domain" description="AMP-dependent synthetase/ligase" evidence="6">
    <location>
        <begin position="26"/>
        <end position="427"/>
    </location>
</feature>
<accession>A0ABV9DB47</accession>
<dbReference type="PANTHER" id="PTHR43272:SF32">
    <property type="entry name" value="AMP-DEPENDENT SYNTHETASE_LIGASE DOMAIN-CONTAINING PROTEIN"/>
    <property type="match status" value="1"/>
</dbReference>
<evidence type="ECO:0000259" key="6">
    <source>
        <dbReference type="Pfam" id="PF00501"/>
    </source>
</evidence>
<sequence length="615" mass="65197">MDEFRVPLRVTTEPTMSISDLLIGHARHEPGRVLLEEQVDGAWRRHGAAEVLAVVEATAKGLIAAGVGPGDRVAIMSRTRYEWTILDFAIWHAGAVPVPVYETSSADQTRWILSDAAACAVVVETAAHAAVVAEARDTDGGLPELREVWQIDDGALAQLAALGKDVPDADLAARHAAVGLADLATIIYTSGTTGRPKGAMLTHGNFVELTRNSVADLAVVVSSPGARTLLFMPLAHVFARFVEVLAVAAGVALGHTPDTKTLVADMGTFKPSFILSVPRVFEKVYNSAEQKAAAGGKVKIFRWAARVSIAYSRGLDSPGGPGVRLKAMHKVADALVLKKIRGALGGNAQYAISGGAPLGERLGHFFRGVGLVVLEGYGLTETTAPTNVARPGKVKIGTVGTPLPGTAIRIAEDGEILASGIPVFAGYHNDPEATAAAFTGEWFHTGDLGSMDEEGNLAITGRKKEIIVTAGGKNVAPSHLEDPLRAHPLVSQCVAIGDRRPFVSMLVTLDAEMLPAWLKAHGKDDMPVSRAMADPDVLRSIQLAVDRTNTKVSRAESIRLFRVLEQDFTVENGYLTPSLKVKRNLVLADHADLVDQLYADAAAERGREQGSATHA</sequence>
<proteinExistence type="inferred from homology"/>
<dbReference type="RefSeq" id="WP_122824233.1">
    <property type="nucleotide sequence ID" value="NZ_CP033325.1"/>
</dbReference>
<dbReference type="Pfam" id="PF23562">
    <property type="entry name" value="AMP-binding_C_3"/>
    <property type="match status" value="1"/>
</dbReference>
<dbReference type="SUPFAM" id="SSF56801">
    <property type="entry name" value="Acetyl-CoA synthetase-like"/>
    <property type="match status" value="1"/>
</dbReference>
<evidence type="ECO:0000256" key="3">
    <source>
        <dbReference type="ARBA" id="ARBA00022832"/>
    </source>
</evidence>
<dbReference type="PANTHER" id="PTHR43272">
    <property type="entry name" value="LONG-CHAIN-FATTY-ACID--COA LIGASE"/>
    <property type="match status" value="1"/>
</dbReference>
<keyword evidence="8" id="KW-1185">Reference proteome</keyword>
<evidence type="ECO:0000256" key="2">
    <source>
        <dbReference type="ARBA" id="ARBA00022598"/>
    </source>
</evidence>
<keyword evidence="4" id="KW-0443">Lipid metabolism</keyword>
<dbReference type="InterPro" id="IPR020845">
    <property type="entry name" value="AMP-binding_CS"/>
</dbReference>
<organism evidence="7 8">
    <name type="scientific">Georgenia faecalis</name>
    <dbReference type="NCBI Taxonomy" id="2483799"/>
    <lineage>
        <taxon>Bacteria</taxon>
        <taxon>Bacillati</taxon>
        <taxon>Actinomycetota</taxon>
        <taxon>Actinomycetes</taxon>
        <taxon>Micrococcales</taxon>
        <taxon>Bogoriellaceae</taxon>
        <taxon>Georgenia</taxon>
    </lineage>
</organism>